<dbReference type="SUPFAM" id="SSF64182">
    <property type="entry name" value="DHH phosphoesterases"/>
    <property type="match status" value="1"/>
</dbReference>
<dbReference type="InterPro" id="IPR038763">
    <property type="entry name" value="DHH_sf"/>
</dbReference>
<comment type="caution">
    <text evidence="1">The sequence shown here is derived from an EMBL/GenBank/DDBJ whole genome shotgun (WGS) entry which is preliminary data.</text>
</comment>
<dbReference type="OrthoDB" id="5429547at2"/>
<accession>A0A4R1F7M4</accession>
<keyword evidence="2" id="KW-1185">Reference proteome</keyword>
<dbReference type="AlphaFoldDB" id="A0A4R1F7M4"/>
<dbReference type="Proteomes" id="UP000294887">
    <property type="component" value="Unassembled WGS sequence"/>
</dbReference>
<organism evidence="1 2">
    <name type="scientific">Cocleimonas flava</name>
    <dbReference type="NCBI Taxonomy" id="634765"/>
    <lineage>
        <taxon>Bacteria</taxon>
        <taxon>Pseudomonadati</taxon>
        <taxon>Pseudomonadota</taxon>
        <taxon>Gammaproteobacteria</taxon>
        <taxon>Thiotrichales</taxon>
        <taxon>Thiotrichaceae</taxon>
        <taxon>Cocleimonas</taxon>
    </lineage>
</organism>
<reference evidence="1 2" key="1">
    <citation type="submission" date="2019-03" db="EMBL/GenBank/DDBJ databases">
        <title>Genomic Encyclopedia of Type Strains, Phase IV (KMG-IV): sequencing the most valuable type-strain genomes for metagenomic binning, comparative biology and taxonomic classification.</title>
        <authorList>
            <person name="Goeker M."/>
        </authorList>
    </citation>
    <scope>NUCLEOTIDE SEQUENCE [LARGE SCALE GENOMIC DNA]</scope>
    <source>
        <strain evidence="1 2">DSM 24830</strain>
    </source>
</reference>
<dbReference type="PANTHER" id="PTHR42146">
    <property type="entry name" value="3',5'-CYCLIC-NUCLEOTIDE PHOSPHODIESTERASE"/>
    <property type="match status" value="1"/>
</dbReference>
<evidence type="ECO:0000313" key="1">
    <source>
        <dbReference type="EMBL" id="TCJ88629.1"/>
    </source>
</evidence>
<dbReference type="RefSeq" id="WP_131904312.1">
    <property type="nucleotide sequence ID" value="NZ_BAAAFU010000008.1"/>
</dbReference>
<dbReference type="EMBL" id="SMFQ01000002">
    <property type="protein sequence ID" value="TCJ88629.1"/>
    <property type="molecule type" value="Genomic_DNA"/>
</dbReference>
<protein>
    <submittedName>
        <fullName evidence="1">DHH family putative phosphoesterase</fullName>
    </submittedName>
</protein>
<sequence length="323" mass="35579">MNDSNNIDVFNGDADGICALIQFRLAHPAESTLVTGVKRDIKLLDRVSANKEDKINVFDISMEKNSSDVKRLLSEGASIFYVDHHMAGEIPNHTNLNTIIDTSPKTCTSLLVDDYLKGEYTEWAAVAAFGDNLNQSAEKTAQSLSINSDQLSQLKRLGISINYNGYGSSLDDLHFKPDDLYQKMVSYTSPLDFIEDTSSVYLELQAGYDNDIAQTTNLKAEIATPNIAVYKLPDEIWARRVSGVFGNQLANQYPERAHAILSNNPKGGYVVSVRAPLNNLEHASELCKQFPSGGGRKGAAGINQLPEGELNNFIDLLKKTYTH</sequence>
<dbReference type="InterPro" id="IPR052968">
    <property type="entry name" value="Nucleotide_metab_enz"/>
</dbReference>
<name>A0A4R1F7M4_9GAMM</name>
<gene>
    <name evidence="1" type="ORF">EV695_0487</name>
</gene>
<dbReference type="PANTHER" id="PTHR42146:SF1">
    <property type="entry name" value="OLIGORIBONUCLEASE NRNB"/>
    <property type="match status" value="1"/>
</dbReference>
<proteinExistence type="predicted"/>
<evidence type="ECO:0000313" key="2">
    <source>
        <dbReference type="Proteomes" id="UP000294887"/>
    </source>
</evidence>